<sequence>MTMKTAEQRQEYRLSVSEKVYIELEAEHGSEPGRILLSRSTDLSANGLQVVLDRALPTGHIYPLCVQLQEPEVRFLLTGEIKWCRSQAGRYHIGIALFESDDTAILAWKEEIARRLRTG</sequence>
<evidence type="ECO:0000313" key="3">
    <source>
        <dbReference type="Proteomes" id="UP001168380"/>
    </source>
</evidence>
<name>A0ABT8TJG2_9GAMM</name>
<feature type="domain" description="PilZ" evidence="1">
    <location>
        <begin position="7"/>
        <end position="103"/>
    </location>
</feature>
<dbReference type="SUPFAM" id="SSF141371">
    <property type="entry name" value="PilZ domain-like"/>
    <property type="match status" value="1"/>
</dbReference>
<dbReference type="EMBL" id="JAULRT010000060">
    <property type="protein sequence ID" value="MDO3383218.1"/>
    <property type="molecule type" value="Genomic_DNA"/>
</dbReference>
<comment type="caution">
    <text evidence="2">The sequence shown here is derived from an EMBL/GenBank/DDBJ whole genome shotgun (WGS) entry which is preliminary data.</text>
</comment>
<dbReference type="InterPro" id="IPR009875">
    <property type="entry name" value="PilZ_domain"/>
</dbReference>
<evidence type="ECO:0000259" key="1">
    <source>
        <dbReference type="Pfam" id="PF07238"/>
    </source>
</evidence>
<gene>
    <name evidence="2" type="ORF">QWI16_13640</name>
</gene>
<accession>A0ABT8TJG2</accession>
<reference evidence="2" key="1">
    <citation type="submission" date="2023-07" db="EMBL/GenBank/DDBJ databases">
        <title>Gilvimarinus algae sp. nov., isolated from the surface of Kelp.</title>
        <authorList>
            <person name="Sun Y.Y."/>
            <person name="Gong Y."/>
            <person name="Du Z.J."/>
        </authorList>
    </citation>
    <scope>NUCLEOTIDE SEQUENCE</scope>
    <source>
        <strain evidence="2">SDUM040014</strain>
    </source>
</reference>
<organism evidence="2 3">
    <name type="scientific">Gilvimarinus algae</name>
    <dbReference type="NCBI Taxonomy" id="3058037"/>
    <lineage>
        <taxon>Bacteria</taxon>
        <taxon>Pseudomonadati</taxon>
        <taxon>Pseudomonadota</taxon>
        <taxon>Gammaproteobacteria</taxon>
        <taxon>Cellvibrionales</taxon>
        <taxon>Cellvibrionaceae</taxon>
        <taxon>Gilvimarinus</taxon>
    </lineage>
</organism>
<keyword evidence="3" id="KW-1185">Reference proteome</keyword>
<proteinExistence type="predicted"/>
<dbReference type="Pfam" id="PF07238">
    <property type="entry name" value="PilZ"/>
    <property type="match status" value="1"/>
</dbReference>
<dbReference type="Gene3D" id="2.40.10.220">
    <property type="entry name" value="predicted glycosyltransferase like domains"/>
    <property type="match status" value="1"/>
</dbReference>
<dbReference type="RefSeq" id="WP_302713987.1">
    <property type="nucleotide sequence ID" value="NZ_JAULRT010000060.1"/>
</dbReference>
<evidence type="ECO:0000313" key="2">
    <source>
        <dbReference type="EMBL" id="MDO3383218.1"/>
    </source>
</evidence>
<dbReference type="Proteomes" id="UP001168380">
    <property type="component" value="Unassembled WGS sequence"/>
</dbReference>
<protein>
    <submittedName>
        <fullName evidence="2">PilZ domain-containing protein</fullName>
    </submittedName>
</protein>